<dbReference type="AlphaFoldDB" id="A0A8J2YZ77"/>
<dbReference type="InterPro" id="IPR011042">
    <property type="entry name" value="6-blade_b-propeller_TolB-like"/>
</dbReference>
<dbReference type="EMBL" id="BMJQ01000018">
    <property type="protein sequence ID" value="GGF41752.1"/>
    <property type="molecule type" value="Genomic_DNA"/>
</dbReference>
<evidence type="ECO:0000313" key="2">
    <source>
        <dbReference type="EMBL" id="GGF41752.1"/>
    </source>
</evidence>
<comment type="caution">
    <text evidence="2">The sequence shown here is derived from an EMBL/GenBank/DDBJ whole genome shotgun (WGS) entry which is preliminary data.</text>
</comment>
<dbReference type="Gene3D" id="2.120.10.30">
    <property type="entry name" value="TolB, C-terminal domain"/>
    <property type="match status" value="1"/>
</dbReference>
<organism evidence="2 3">
    <name type="scientific">Aliidongia dinghuensis</name>
    <dbReference type="NCBI Taxonomy" id="1867774"/>
    <lineage>
        <taxon>Bacteria</taxon>
        <taxon>Pseudomonadati</taxon>
        <taxon>Pseudomonadota</taxon>
        <taxon>Alphaproteobacteria</taxon>
        <taxon>Rhodospirillales</taxon>
        <taxon>Dongiaceae</taxon>
        <taxon>Aliidongia</taxon>
    </lineage>
</organism>
<keyword evidence="1" id="KW-0732">Signal</keyword>
<name>A0A8J2YZ77_9PROT</name>
<gene>
    <name evidence="2" type="ORF">GCM10011611_55230</name>
</gene>
<proteinExistence type="predicted"/>
<dbReference type="SUPFAM" id="SSF101898">
    <property type="entry name" value="NHL repeat"/>
    <property type="match status" value="1"/>
</dbReference>
<evidence type="ECO:0008006" key="4">
    <source>
        <dbReference type="Google" id="ProtNLM"/>
    </source>
</evidence>
<accession>A0A8J2YZ77</accession>
<reference evidence="2" key="2">
    <citation type="submission" date="2020-09" db="EMBL/GenBank/DDBJ databases">
        <authorList>
            <person name="Sun Q."/>
            <person name="Zhou Y."/>
        </authorList>
    </citation>
    <scope>NUCLEOTIDE SEQUENCE</scope>
    <source>
        <strain evidence="2">CGMCC 1.15725</strain>
    </source>
</reference>
<feature type="signal peptide" evidence="1">
    <location>
        <begin position="1"/>
        <end position="31"/>
    </location>
</feature>
<reference evidence="2" key="1">
    <citation type="journal article" date="2014" name="Int. J. Syst. Evol. Microbiol.">
        <title>Complete genome sequence of Corynebacterium casei LMG S-19264T (=DSM 44701T), isolated from a smear-ripened cheese.</title>
        <authorList>
            <consortium name="US DOE Joint Genome Institute (JGI-PGF)"/>
            <person name="Walter F."/>
            <person name="Albersmeier A."/>
            <person name="Kalinowski J."/>
            <person name="Ruckert C."/>
        </authorList>
    </citation>
    <scope>NUCLEOTIDE SEQUENCE</scope>
    <source>
        <strain evidence="2">CGMCC 1.15725</strain>
    </source>
</reference>
<feature type="chain" id="PRO_5035211581" description="NHL repeat-containing protein" evidence="1">
    <location>
        <begin position="32"/>
        <end position="385"/>
    </location>
</feature>
<sequence length="385" mass="40073">MAHFPKCTPTRTLAAVAILLGAAAAGGSAGAQDNRAFLEGVRKHTTLTTTVPENGDQNPYAIVVAPVSAGKIQKDDVLIDNFNDLTNLQGLGTTIVDYNPTTKQTTLFAQVPRHLPACPGGVGLSTAMTMLKTGWVIVGSTPSNDGTTRTKGDGCLLVFSPNGELAATWSGPDINSPWGNIATVDNGATASIFVSMAGFEVPGPEVHDTTGYSVTIKKATVLRLDLTIADGKPPVIAKRTVVADGFGQRSDKDVFLIGPTGLAVGAGDVLYVSDALENRIVAIPDATTRTTSAGTGKEVTRDGQMARPLAMIMTPNGHLLVCNAKNGKVVEIDPVAGKQIAAQWIDTDQAQTPPGSGDLFGIALTPDGKGFYYVEDDMNTVVEAR</sequence>
<evidence type="ECO:0000256" key="1">
    <source>
        <dbReference type="SAM" id="SignalP"/>
    </source>
</evidence>
<protein>
    <recommendedName>
        <fullName evidence="4">NHL repeat-containing protein</fullName>
    </recommendedName>
</protein>
<dbReference type="RefSeq" id="WP_189051403.1">
    <property type="nucleotide sequence ID" value="NZ_BMJQ01000018.1"/>
</dbReference>
<evidence type="ECO:0000313" key="3">
    <source>
        <dbReference type="Proteomes" id="UP000646365"/>
    </source>
</evidence>
<keyword evidence="3" id="KW-1185">Reference proteome</keyword>
<dbReference type="Proteomes" id="UP000646365">
    <property type="component" value="Unassembled WGS sequence"/>
</dbReference>